<keyword evidence="5 8" id="KW-1133">Transmembrane helix</keyword>
<feature type="region of interest" description="Disordered" evidence="7">
    <location>
        <begin position="50"/>
        <end position="93"/>
    </location>
</feature>
<evidence type="ECO:0000256" key="1">
    <source>
        <dbReference type="ARBA" id="ARBA00004141"/>
    </source>
</evidence>
<feature type="region of interest" description="Disordered" evidence="7">
    <location>
        <begin position="255"/>
        <end position="366"/>
    </location>
</feature>
<evidence type="ECO:0000256" key="4">
    <source>
        <dbReference type="ARBA" id="ARBA00022737"/>
    </source>
</evidence>
<dbReference type="GO" id="GO:0016020">
    <property type="term" value="C:membrane"/>
    <property type="evidence" value="ECO:0007669"/>
    <property type="project" value="UniProtKB-SubCell"/>
</dbReference>
<name>A0A9Q0DB00_9TELE</name>
<dbReference type="PANTHER" id="PTHR19229:SF36">
    <property type="entry name" value="ATP-BINDING CASSETTE SUB-FAMILY A MEMBER 2"/>
    <property type="match status" value="1"/>
</dbReference>
<evidence type="ECO:0000256" key="7">
    <source>
        <dbReference type="SAM" id="MobiDB-lite"/>
    </source>
</evidence>
<gene>
    <name evidence="10" type="ORF">NHX12_013916</name>
</gene>
<dbReference type="EMBL" id="JANIIK010000118">
    <property type="protein sequence ID" value="KAJ3585195.1"/>
    <property type="molecule type" value="Genomic_DNA"/>
</dbReference>
<dbReference type="Pfam" id="PF12698">
    <property type="entry name" value="ABC2_membrane_3"/>
    <property type="match status" value="1"/>
</dbReference>
<feature type="transmembrane region" description="Helical" evidence="8">
    <location>
        <begin position="375"/>
        <end position="396"/>
    </location>
</feature>
<evidence type="ECO:0000256" key="2">
    <source>
        <dbReference type="ARBA" id="ARBA00022448"/>
    </source>
</evidence>
<comment type="caution">
    <text evidence="10">The sequence shown here is derived from an EMBL/GenBank/DDBJ whole genome shotgun (WGS) entry which is preliminary data.</text>
</comment>
<evidence type="ECO:0000256" key="3">
    <source>
        <dbReference type="ARBA" id="ARBA00022692"/>
    </source>
</evidence>
<dbReference type="GO" id="GO:0140359">
    <property type="term" value="F:ABC-type transporter activity"/>
    <property type="evidence" value="ECO:0007669"/>
    <property type="project" value="InterPro"/>
</dbReference>
<dbReference type="GO" id="GO:0005319">
    <property type="term" value="F:lipid transporter activity"/>
    <property type="evidence" value="ECO:0007669"/>
    <property type="project" value="TreeGrafter"/>
</dbReference>
<feature type="transmembrane region" description="Helical" evidence="8">
    <location>
        <begin position="601"/>
        <end position="623"/>
    </location>
</feature>
<keyword evidence="4" id="KW-0677">Repeat</keyword>
<evidence type="ECO:0000256" key="6">
    <source>
        <dbReference type="ARBA" id="ARBA00023136"/>
    </source>
</evidence>
<proteinExistence type="predicted"/>
<feature type="transmembrane region" description="Helical" evidence="8">
    <location>
        <begin position="643"/>
        <end position="669"/>
    </location>
</feature>
<evidence type="ECO:0000313" key="11">
    <source>
        <dbReference type="Proteomes" id="UP001148018"/>
    </source>
</evidence>
<dbReference type="Proteomes" id="UP001148018">
    <property type="component" value="Unassembled WGS sequence"/>
</dbReference>
<evidence type="ECO:0000256" key="8">
    <source>
        <dbReference type="SAM" id="Phobius"/>
    </source>
</evidence>
<dbReference type="AlphaFoldDB" id="A0A9Q0DB00"/>
<feature type="transmembrane region" description="Helical" evidence="8">
    <location>
        <begin position="706"/>
        <end position="725"/>
    </location>
</feature>
<keyword evidence="2" id="KW-0813">Transport</keyword>
<dbReference type="PANTHER" id="PTHR19229">
    <property type="entry name" value="ATP-BINDING CASSETTE TRANSPORTER SUBFAMILY A ABCA"/>
    <property type="match status" value="1"/>
</dbReference>
<feature type="transmembrane region" description="Helical" evidence="8">
    <location>
        <begin position="681"/>
        <end position="700"/>
    </location>
</feature>
<keyword evidence="6 8" id="KW-0472">Membrane</keyword>
<accession>A0A9Q0DB00</accession>
<dbReference type="InterPro" id="IPR026082">
    <property type="entry name" value="ABCA"/>
</dbReference>
<feature type="compositionally biased region" description="Basic and acidic residues" evidence="7">
    <location>
        <begin position="293"/>
        <end position="310"/>
    </location>
</feature>
<evidence type="ECO:0000313" key="10">
    <source>
        <dbReference type="EMBL" id="KAJ3585195.1"/>
    </source>
</evidence>
<evidence type="ECO:0000256" key="5">
    <source>
        <dbReference type="ARBA" id="ARBA00022989"/>
    </source>
</evidence>
<feature type="compositionally biased region" description="Basic and acidic residues" evidence="7">
    <location>
        <begin position="259"/>
        <end position="280"/>
    </location>
</feature>
<keyword evidence="3 8" id="KW-0812">Transmembrane</keyword>
<keyword evidence="11" id="KW-1185">Reference proteome</keyword>
<protein>
    <recommendedName>
        <fullName evidence="9">ABC-2 type transporter transmembrane domain-containing protein</fullName>
    </recommendedName>
</protein>
<dbReference type="InterPro" id="IPR013525">
    <property type="entry name" value="ABC2_TM"/>
</dbReference>
<sequence length="748" mass="83078">MDEADILGDRIAIISHGKMRACGSSLFLKKCFGSGYYLTLVRAGNQKMATQRLGGGQPHGNECNPRSSSPDNGIGSQILTNSDPPGTTSTADRSTPCFALSRPVLPSLYVVLSVLEPTALTALHRPVHVSAVGEVVRRHVPAAAFLESVGQEITFVLPYGGAKDGTFTSLFKELDLEMARLCLTSYGISDTTLEEIFLKVAEETGVDVGLPDGARPGCRDGRGSSVIGGRPLIRRQFMALFVKRFHHARRSRKGLIAQGKERERERERVQRGRERVQRGRERVKRGSGTETGYRGRERVQRERERVQRGRERVKRGSGTETGYRGRERVQRGRERVQRGRERVQRGSGMETGYRGRERVQRGSGTETGYRGRERVILPAVSVCLCLIFSLIVPPFAEYPRLLLQPWMYGQQTTFYSQDMPRNQEALDIVSSLTDNPGFGTRCMPENPIPTLPCVQVASDWFTPHVDQSVTDLFADGNWPESNPSPSCQCSTAQRRMVLPDCPPGAGGLPPSRDNETRQFLQNLQTLLTELGAKDNVKVWFYNQAWHGVVSFLGVAHNAILRGGLPPGQEARSYGISTSNHPLNLTKSQLSYMVLAATSTNLVVSICVIFAMSFIPASFVLFLIQERVTKAKHLQFVSGVNPTIYWVANFAWDMCNYAVPCVIVILIFLCFQQEAYVSPPNLPALILLLFMYGWSITPMMYPATFLFSVPSTAYVVLTSINLFIGINGTCTHSLRRVVYLTVCVSLSHR</sequence>
<evidence type="ECO:0000259" key="9">
    <source>
        <dbReference type="Pfam" id="PF12698"/>
    </source>
</evidence>
<organism evidence="10 11">
    <name type="scientific">Muraenolepis orangiensis</name>
    <name type="common">Patagonian moray cod</name>
    <dbReference type="NCBI Taxonomy" id="630683"/>
    <lineage>
        <taxon>Eukaryota</taxon>
        <taxon>Metazoa</taxon>
        <taxon>Chordata</taxon>
        <taxon>Craniata</taxon>
        <taxon>Vertebrata</taxon>
        <taxon>Euteleostomi</taxon>
        <taxon>Actinopterygii</taxon>
        <taxon>Neopterygii</taxon>
        <taxon>Teleostei</taxon>
        <taxon>Neoteleostei</taxon>
        <taxon>Acanthomorphata</taxon>
        <taxon>Zeiogadaria</taxon>
        <taxon>Gadariae</taxon>
        <taxon>Gadiformes</taxon>
        <taxon>Muraenolepidoidei</taxon>
        <taxon>Muraenolepididae</taxon>
        <taxon>Muraenolepis</taxon>
    </lineage>
</organism>
<feature type="domain" description="ABC-2 type transporter transmembrane" evidence="9">
    <location>
        <begin position="519"/>
        <end position="725"/>
    </location>
</feature>
<dbReference type="OrthoDB" id="8940249at2759"/>
<feature type="compositionally biased region" description="Polar residues" evidence="7">
    <location>
        <begin position="64"/>
        <end position="93"/>
    </location>
</feature>
<comment type="subcellular location">
    <subcellularLocation>
        <location evidence="1">Membrane</location>
        <topology evidence="1">Multi-pass membrane protein</topology>
    </subcellularLocation>
</comment>
<feature type="compositionally biased region" description="Basic and acidic residues" evidence="7">
    <location>
        <begin position="323"/>
        <end position="344"/>
    </location>
</feature>
<reference evidence="10" key="1">
    <citation type="submission" date="2022-07" db="EMBL/GenBank/DDBJ databases">
        <title>Chromosome-level genome of Muraenolepis orangiensis.</title>
        <authorList>
            <person name="Kim J."/>
        </authorList>
    </citation>
    <scope>NUCLEOTIDE SEQUENCE</scope>
    <source>
        <strain evidence="10">KU_S4_2022</strain>
        <tissue evidence="10">Muscle</tissue>
    </source>
</reference>